<dbReference type="OrthoDB" id="9806955at2"/>
<keyword evidence="1 2" id="KW-0456">Lyase</keyword>
<dbReference type="Gene3D" id="1.20.200.10">
    <property type="entry name" value="Fumarase/aspartase (Central domain)"/>
    <property type="match status" value="1"/>
</dbReference>
<evidence type="ECO:0000313" key="2">
    <source>
        <dbReference type="EMBL" id="MTD55221.1"/>
    </source>
</evidence>
<evidence type="ECO:0000313" key="3">
    <source>
        <dbReference type="Proteomes" id="UP000440096"/>
    </source>
</evidence>
<gene>
    <name evidence="2" type="ORF">GKO32_14710</name>
</gene>
<dbReference type="InterPro" id="IPR024083">
    <property type="entry name" value="Fumarase/histidase_N"/>
</dbReference>
<accession>A0A6N7Z498</accession>
<dbReference type="InterPro" id="IPR008948">
    <property type="entry name" value="L-Aspartase-like"/>
</dbReference>
<dbReference type="Pfam" id="PF00221">
    <property type="entry name" value="Lyase_aromatic"/>
    <property type="match status" value="1"/>
</dbReference>
<dbReference type="CDD" id="cd00332">
    <property type="entry name" value="PAL-HAL"/>
    <property type="match status" value="1"/>
</dbReference>
<dbReference type="InterPro" id="IPR022313">
    <property type="entry name" value="Phe/His_NH3-lyase_AS"/>
</dbReference>
<dbReference type="RefSeq" id="WP_154757428.1">
    <property type="nucleotide sequence ID" value="NZ_WMBA01000019.1"/>
</dbReference>
<evidence type="ECO:0000256" key="1">
    <source>
        <dbReference type="ARBA" id="ARBA00023239"/>
    </source>
</evidence>
<dbReference type="InterPro" id="IPR001106">
    <property type="entry name" value="Aromatic_Lyase"/>
</dbReference>
<dbReference type="PANTHER" id="PTHR10362">
    <property type="entry name" value="HISTIDINE AMMONIA-LYASE"/>
    <property type="match status" value="1"/>
</dbReference>
<protein>
    <submittedName>
        <fullName evidence="2">Aromatic amino acid lyase</fullName>
    </submittedName>
</protein>
<dbReference type="EMBL" id="WMBA01000019">
    <property type="protein sequence ID" value="MTD55221.1"/>
    <property type="molecule type" value="Genomic_DNA"/>
</dbReference>
<keyword evidence="3" id="KW-1185">Reference proteome</keyword>
<organism evidence="2 3">
    <name type="scientific">Amycolatopsis pithecellobii</name>
    <dbReference type="NCBI Taxonomy" id="664692"/>
    <lineage>
        <taxon>Bacteria</taxon>
        <taxon>Bacillati</taxon>
        <taxon>Actinomycetota</taxon>
        <taxon>Actinomycetes</taxon>
        <taxon>Pseudonocardiales</taxon>
        <taxon>Pseudonocardiaceae</taxon>
        <taxon>Amycolatopsis</taxon>
    </lineage>
</organism>
<dbReference type="AlphaFoldDB" id="A0A6N7Z498"/>
<dbReference type="Gene3D" id="1.10.275.10">
    <property type="entry name" value="Fumarase/aspartase (N-terminal domain)"/>
    <property type="match status" value="1"/>
</dbReference>
<name>A0A6N7Z498_9PSEU</name>
<reference evidence="2 3" key="1">
    <citation type="submission" date="2019-11" db="EMBL/GenBank/DDBJ databases">
        <title>Draft genome of Amycolatopsis RM579.</title>
        <authorList>
            <person name="Duangmal K."/>
            <person name="Mingma R."/>
        </authorList>
    </citation>
    <scope>NUCLEOTIDE SEQUENCE [LARGE SCALE GENOMIC DNA]</scope>
    <source>
        <strain evidence="2 3">RM579</strain>
    </source>
</reference>
<comment type="caution">
    <text evidence="2">The sequence shown here is derived from an EMBL/GenBank/DDBJ whole genome shotgun (WGS) entry which is preliminary data.</text>
</comment>
<sequence length="511" mass="53589">MTLASLTHSLSSADVLTPATLELAAGPLTITTTDATTQTVERGWEFVTHCLDDKRPVYGSTTGFGPLVVFSGRDDPEDQCDNALQHLTAGQGPDLPPEVVRATILVRIWSLSRGLSGVSPGALAGLREMLATSFTPAVPSLGSVGASGDLVPLAHVVQSLRGVGFAYWEGVRMPAREALAKAGLSPLRVGGRDALSLVNGTSLTTAAAGLAVASMLRSNEIALALSALLTDLLGAAPAFLSPSLLRAFGHPETVQAGERLSYWLTDTRPSGTRALQEPYSVRCAPQLLGAARSAIGWADQTVRRDLAAVSDNPLFFPGEDHVAHGGNFFGQPAAFAGDVLSMAATQTGNLAERQIDLLVDPHRNAGLPAMLAARAGEQHAVQGLQVVATSLVAAMRRACTPASMQSLPTNLHNQDVVPFGTQAALTALDQARSLRLLHGCLGVTLRQAAHLKPDGPTAPHCAELLADLAEVVAPIERDRPLDADIRAAADVLDRHVTARFPELERRPDDDA</sequence>
<dbReference type="Proteomes" id="UP000440096">
    <property type="component" value="Unassembled WGS sequence"/>
</dbReference>
<dbReference type="SUPFAM" id="SSF48557">
    <property type="entry name" value="L-aspartase-like"/>
    <property type="match status" value="1"/>
</dbReference>
<dbReference type="PROSITE" id="PS00488">
    <property type="entry name" value="PAL_HISTIDASE"/>
    <property type="match status" value="1"/>
</dbReference>
<dbReference type="GO" id="GO:0016841">
    <property type="term" value="F:ammonia-lyase activity"/>
    <property type="evidence" value="ECO:0007669"/>
    <property type="project" value="InterPro"/>
</dbReference>
<proteinExistence type="predicted"/>